<keyword evidence="3" id="KW-1185">Reference proteome</keyword>
<dbReference type="Pfam" id="PF01637">
    <property type="entry name" value="ATPase_2"/>
    <property type="match status" value="1"/>
</dbReference>
<dbReference type="AlphaFoldDB" id="A0A9N8YNK3"/>
<proteinExistence type="predicted"/>
<dbReference type="InterPro" id="IPR051667">
    <property type="entry name" value="Archaeal_ATPase_domain"/>
</dbReference>
<comment type="caution">
    <text evidence="2">The sequence shown here is derived from an EMBL/GenBank/DDBJ whole genome shotgun (WGS) entry which is preliminary data.</text>
</comment>
<dbReference type="OrthoDB" id="2150628at2759"/>
<evidence type="ECO:0000313" key="2">
    <source>
        <dbReference type="EMBL" id="CAG8435715.1"/>
    </source>
</evidence>
<dbReference type="Proteomes" id="UP000789706">
    <property type="component" value="Unassembled WGS sequence"/>
</dbReference>
<dbReference type="PANTHER" id="PTHR37096">
    <property type="entry name" value="YALI0E33429P"/>
    <property type="match status" value="1"/>
</dbReference>
<dbReference type="EMBL" id="CAJVPK010000033">
    <property type="protein sequence ID" value="CAG8435715.1"/>
    <property type="molecule type" value="Genomic_DNA"/>
</dbReference>
<feature type="domain" description="ATPase" evidence="1">
    <location>
        <begin position="96"/>
        <end position="309"/>
    </location>
</feature>
<dbReference type="InterPro" id="IPR011579">
    <property type="entry name" value="ATPase_dom"/>
</dbReference>
<accession>A0A9N8YNK3</accession>
<dbReference type="SUPFAM" id="SSF52540">
    <property type="entry name" value="P-loop containing nucleoside triphosphate hydrolases"/>
    <property type="match status" value="1"/>
</dbReference>
<dbReference type="Gene3D" id="3.40.50.300">
    <property type="entry name" value="P-loop containing nucleotide triphosphate hydrolases"/>
    <property type="match status" value="1"/>
</dbReference>
<evidence type="ECO:0000313" key="3">
    <source>
        <dbReference type="Proteomes" id="UP000789706"/>
    </source>
</evidence>
<gene>
    <name evidence="2" type="ORF">DEBURN_LOCUS912</name>
</gene>
<protein>
    <submittedName>
        <fullName evidence="2">6211_t:CDS:1</fullName>
    </submittedName>
</protein>
<dbReference type="PANTHER" id="PTHR37096:SF1">
    <property type="entry name" value="AAA+ ATPASE DOMAIN-CONTAINING PROTEIN"/>
    <property type="match status" value="1"/>
</dbReference>
<sequence>MMPRYFFRLRPTTNLLILNHVKSNHLHPKYSFFHQTKKCQFSILTLLKTLTNPLTLLLENLDKPKKTIQEIKVQALETYEKFNCPSTHTFNKTPNFVGREKEKIVIEEILNNSFKWIVVSGVERVGKTALLREILSDDKYNVIHFDLRIPGFANLHSFVTEFSYRIETFLLRLSENQQFDKESAKVLEDQAIGIKPKLLEKFHASLLKYHSLKKDKIHKQIPVIFIDEAHKLRNLIKDDEALQILFDMMVVFATQDKLCQVIHSTSDDFYDRFLTKTSHIKFLVIGDLNYSNISHIFYKDLLPSVPKEFRENLVRMEDDLYEIFGGNIVDWQNFVQDYKISCGNLTIDNFEPLYRVKNQFVTLFLGNEISIKLISLFQRIVSNPLHCIGYHYACNEFTQYIIDKLIEEGILKYRLTDEIGEIVHNEVNEVESPYVMPSSMMTLHVMKMMIQEKQDKQDKKEN</sequence>
<organism evidence="2 3">
    <name type="scientific">Diversispora eburnea</name>
    <dbReference type="NCBI Taxonomy" id="1213867"/>
    <lineage>
        <taxon>Eukaryota</taxon>
        <taxon>Fungi</taxon>
        <taxon>Fungi incertae sedis</taxon>
        <taxon>Mucoromycota</taxon>
        <taxon>Glomeromycotina</taxon>
        <taxon>Glomeromycetes</taxon>
        <taxon>Diversisporales</taxon>
        <taxon>Diversisporaceae</taxon>
        <taxon>Diversispora</taxon>
    </lineage>
</organism>
<reference evidence="2" key="1">
    <citation type="submission" date="2021-06" db="EMBL/GenBank/DDBJ databases">
        <authorList>
            <person name="Kallberg Y."/>
            <person name="Tangrot J."/>
            <person name="Rosling A."/>
        </authorList>
    </citation>
    <scope>NUCLEOTIDE SEQUENCE</scope>
    <source>
        <strain evidence="2">AZ414A</strain>
    </source>
</reference>
<dbReference type="GO" id="GO:0005524">
    <property type="term" value="F:ATP binding"/>
    <property type="evidence" value="ECO:0007669"/>
    <property type="project" value="InterPro"/>
</dbReference>
<evidence type="ECO:0000259" key="1">
    <source>
        <dbReference type="Pfam" id="PF01637"/>
    </source>
</evidence>
<name>A0A9N8YNK3_9GLOM</name>
<dbReference type="InterPro" id="IPR027417">
    <property type="entry name" value="P-loop_NTPase"/>
</dbReference>